<gene>
    <name evidence="1" type="ORF">HMF3257_07930</name>
</gene>
<evidence type="ECO:0000313" key="2">
    <source>
        <dbReference type="Proteomes" id="UP000249016"/>
    </source>
</evidence>
<proteinExistence type="predicted"/>
<accession>A0A327NFY6</accession>
<dbReference type="EMBL" id="QLII01000001">
    <property type="protein sequence ID" value="RAI74270.1"/>
    <property type="molecule type" value="Genomic_DNA"/>
</dbReference>
<dbReference type="RefSeq" id="WP_111341235.1">
    <property type="nucleotide sequence ID" value="NZ_QLII01000001.1"/>
</dbReference>
<keyword evidence="2" id="KW-1185">Reference proteome</keyword>
<evidence type="ECO:0000313" key="1">
    <source>
        <dbReference type="EMBL" id="RAI74270.1"/>
    </source>
</evidence>
<reference evidence="1 2" key="1">
    <citation type="submission" date="2018-06" db="EMBL/GenBank/DDBJ databases">
        <title>Spirosoma sp. HMF3257 Genome sequencing and assembly.</title>
        <authorList>
            <person name="Kang H."/>
            <person name="Cha I."/>
            <person name="Kim H."/>
            <person name="Kang J."/>
            <person name="Joh K."/>
        </authorList>
    </citation>
    <scope>NUCLEOTIDE SEQUENCE [LARGE SCALE GENOMIC DNA]</scope>
    <source>
        <strain evidence="1 2">HMF3257</strain>
    </source>
</reference>
<sequence length="94" mass="10659">MIFASAFSAWDVCLLLIKRGADITYKAPDGTTIQDFVDLFEKDNKGTNQMDTTDFDELKAIIRKQKPDNSLLKWRNITLLRALTKLSSASTKFV</sequence>
<name>A0A327NFY6_9BACT</name>
<comment type="caution">
    <text evidence="1">The sequence shown here is derived from an EMBL/GenBank/DDBJ whole genome shotgun (WGS) entry which is preliminary data.</text>
</comment>
<dbReference type="Proteomes" id="UP000249016">
    <property type="component" value="Unassembled WGS sequence"/>
</dbReference>
<dbReference type="AlphaFoldDB" id="A0A327NFY6"/>
<organism evidence="1 2">
    <name type="scientific">Spirosoma telluris</name>
    <dbReference type="NCBI Taxonomy" id="2183553"/>
    <lineage>
        <taxon>Bacteria</taxon>
        <taxon>Pseudomonadati</taxon>
        <taxon>Bacteroidota</taxon>
        <taxon>Cytophagia</taxon>
        <taxon>Cytophagales</taxon>
        <taxon>Cytophagaceae</taxon>
        <taxon>Spirosoma</taxon>
    </lineage>
</organism>
<protein>
    <recommendedName>
        <fullName evidence="3">Ankyrin repeat domain-containing protein</fullName>
    </recommendedName>
</protein>
<evidence type="ECO:0008006" key="3">
    <source>
        <dbReference type="Google" id="ProtNLM"/>
    </source>
</evidence>